<dbReference type="KEGG" id="amim:MIM_c17390"/>
<evidence type="ECO:0000256" key="2">
    <source>
        <dbReference type="ARBA" id="ARBA00008829"/>
    </source>
</evidence>
<dbReference type="SUPFAM" id="SSF51556">
    <property type="entry name" value="Metallo-dependent hydrolases"/>
    <property type="match status" value="1"/>
</dbReference>
<feature type="domain" description="Amidohydrolase-related" evidence="6">
    <location>
        <begin position="62"/>
        <end position="452"/>
    </location>
</feature>
<dbReference type="InterPro" id="IPR050378">
    <property type="entry name" value="Metallo-dep_Hydrolases_sf"/>
</dbReference>
<keyword evidence="4 7" id="KW-0378">Hydrolase</keyword>
<dbReference type="InterPro" id="IPR011778">
    <property type="entry name" value="Hydantoinase/dihydroPyrase"/>
</dbReference>
<sequence>MTDKTPAISPTEDSFDLTIRNGRISNADNTFHADIGIKNGVITAIAKNLPKGAKDVDATGLWVLPGGIDSHTHIEQLSGMGVMCADDFYSGTVSAAFGGTTSILSFAAQHRKDRVKDVLEDYTRRAQEKAVIDYGFHLILTNPDEETLSRDLPDVIRDGVTSLKVYMTYDALKLDDCQLLDVLAVAGEHGAMVMLHAENHDMIRWIARRLLENGHIAPKYHAIAHDALAESEATHRAITLSRLVDVPVLIVHVAGSETVEIIRQARNLGASVYAESCPQYLFLQAEDIDRDGMEGAKFCCSPPPGDVRSQEAIWQGLKDGTLAVYSSDHAPYRFDGSGKLPKGEQTSFKEMANGVPGVELRLPLLFSEGVMKGRLTIEEFVALTSTNHAHMYGMASRKGSIQIGLDADLVLWDPEHKAQVAASKLHDNVGYTPYEGRTLQGWPVQVYSRGRCVVKDNTLQVERGSGQFIARDRPAPVVQRTGTSPGRNLFRRLTQLETFKK</sequence>
<dbReference type="Gene3D" id="3.20.20.140">
    <property type="entry name" value="Metal-dependent hydrolases"/>
    <property type="match status" value="1"/>
</dbReference>
<name>W0PEW8_ADVMD</name>
<evidence type="ECO:0000256" key="4">
    <source>
        <dbReference type="ARBA" id="ARBA00022801"/>
    </source>
</evidence>
<dbReference type="FunFam" id="3.20.20.140:FF:000174">
    <property type="entry name" value="Dihydropyrimidinase-related protein 2"/>
    <property type="match status" value="1"/>
</dbReference>
<dbReference type="InterPro" id="IPR032466">
    <property type="entry name" value="Metal_Hydrolase"/>
</dbReference>
<comment type="cofactor">
    <cofactor evidence="1">
        <name>Zn(2+)</name>
        <dbReference type="ChEBI" id="CHEBI:29105"/>
    </cofactor>
</comment>
<evidence type="ECO:0000256" key="5">
    <source>
        <dbReference type="PIRSR" id="PIRSR611778-50"/>
    </source>
</evidence>
<dbReference type="HOGENOM" id="CLU_015572_2_0_4"/>
<dbReference type="InterPro" id="IPR006680">
    <property type="entry name" value="Amidohydro-rel"/>
</dbReference>
<feature type="modified residue" description="N6-carboxylysine" evidence="5">
    <location>
        <position position="164"/>
    </location>
</feature>
<dbReference type="RefSeq" id="WP_025372457.1">
    <property type="nucleotide sequence ID" value="NZ_CP003915.1"/>
</dbReference>
<reference evidence="7 8" key="1">
    <citation type="journal article" date="2014" name="Microbiology">
        <title>Unravelling the complete genome sequence of Advenella mimigardefordensis strain DPN7T and novel insights in the catabolism of the xenobiotic polythioester precursor 3,3'-dithiodipropionate.</title>
        <authorList>
            <person name="Wubbeler J.H."/>
            <person name="Hiessl S."/>
            <person name="Schuldes J."/>
            <person name="Thurmer A."/>
            <person name="Daniel R."/>
            <person name="Steinbuchel A."/>
        </authorList>
    </citation>
    <scope>NUCLEOTIDE SEQUENCE [LARGE SCALE GENOMIC DNA]</scope>
    <source>
        <strain evidence="8">DSM 17166 / LMG 22922 / DPN7</strain>
    </source>
</reference>
<dbReference type="NCBIfam" id="NF009941">
    <property type="entry name" value="PRK13404.1"/>
    <property type="match status" value="1"/>
</dbReference>
<dbReference type="eggNOG" id="COG0044">
    <property type="taxonomic scope" value="Bacteria"/>
</dbReference>
<dbReference type="SUPFAM" id="SSF51338">
    <property type="entry name" value="Composite domain of metallo-dependent hydrolases"/>
    <property type="match status" value="1"/>
</dbReference>
<dbReference type="OrthoDB" id="5687299at2"/>
<dbReference type="Gene3D" id="2.30.40.10">
    <property type="entry name" value="Urease, subunit C, domain 1"/>
    <property type="match status" value="1"/>
</dbReference>
<evidence type="ECO:0000256" key="3">
    <source>
        <dbReference type="ARBA" id="ARBA00022723"/>
    </source>
</evidence>
<keyword evidence="3" id="KW-0479">Metal-binding</keyword>
<dbReference type="Proteomes" id="UP000019095">
    <property type="component" value="Chromosome"/>
</dbReference>
<accession>W0PEW8</accession>
<evidence type="ECO:0000256" key="1">
    <source>
        <dbReference type="ARBA" id="ARBA00001947"/>
    </source>
</evidence>
<dbReference type="PATRIC" id="fig|1247726.3.peg.1918"/>
<dbReference type="GO" id="GO:0046872">
    <property type="term" value="F:metal ion binding"/>
    <property type="evidence" value="ECO:0007669"/>
    <property type="project" value="UniProtKB-KW"/>
</dbReference>
<dbReference type="STRING" id="1247726.MIM_c17390"/>
<proteinExistence type="inferred from homology"/>
<evidence type="ECO:0000313" key="7">
    <source>
        <dbReference type="EMBL" id="AHG63820.1"/>
    </source>
</evidence>
<protein>
    <submittedName>
        <fullName evidence="7">D-hydantoinase</fullName>
        <ecNumber evidence="7">3.5.2.-</ecNumber>
    </submittedName>
</protein>
<dbReference type="InterPro" id="IPR011059">
    <property type="entry name" value="Metal-dep_hydrolase_composite"/>
</dbReference>
<organism evidence="7 8">
    <name type="scientific">Advenella mimigardefordensis (strain DSM 17166 / LMG 22922 / DPN7)</name>
    <dbReference type="NCBI Taxonomy" id="1247726"/>
    <lineage>
        <taxon>Bacteria</taxon>
        <taxon>Pseudomonadati</taxon>
        <taxon>Pseudomonadota</taxon>
        <taxon>Betaproteobacteria</taxon>
        <taxon>Burkholderiales</taxon>
        <taxon>Alcaligenaceae</taxon>
    </lineage>
</organism>
<dbReference type="NCBIfam" id="TIGR02033">
    <property type="entry name" value="D-hydantoinase"/>
    <property type="match status" value="1"/>
</dbReference>
<dbReference type="CDD" id="cd01314">
    <property type="entry name" value="D-HYD"/>
    <property type="match status" value="1"/>
</dbReference>
<dbReference type="GO" id="GO:0005829">
    <property type="term" value="C:cytosol"/>
    <property type="evidence" value="ECO:0007669"/>
    <property type="project" value="TreeGrafter"/>
</dbReference>
<keyword evidence="8" id="KW-1185">Reference proteome</keyword>
<evidence type="ECO:0000313" key="8">
    <source>
        <dbReference type="Proteomes" id="UP000019095"/>
    </source>
</evidence>
<dbReference type="EMBL" id="CP003915">
    <property type="protein sequence ID" value="AHG63820.1"/>
    <property type="molecule type" value="Genomic_DNA"/>
</dbReference>
<dbReference type="PANTHER" id="PTHR11647">
    <property type="entry name" value="HYDRANTOINASE/DIHYDROPYRIMIDINASE FAMILY MEMBER"/>
    <property type="match status" value="1"/>
</dbReference>
<dbReference type="Pfam" id="PF01979">
    <property type="entry name" value="Amidohydro_1"/>
    <property type="match status" value="1"/>
</dbReference>
<comment type="PTM">
    <text evidence="5">Carbamylation allows a single lysine to coordinate two divalent metal cations.</text>
</comment>
<evidence type="ECO:0000259" key="6">
    <source>
        <dbReference type="Pfam" id="PF01979"/>
    </source>
</evidence>
<dbReference type="EC" id="3.5.2.-" evidence="7"/>
<comment type="similarity">
    <text evidence="2">Belongs to the metallo-dependent hydrolases superfamily. Hydantoinase/dihydropyrimidinase family.</text>
</comment>
<gene>
    <name evidence="7" type="ORF">MIM_c17390</name>
</gene>
<dbReference type="PANTHER" id="PTHR11647:SF1">
    <property type="entry name" value="COLLAPSIN RESPONSE MEDIATOR PROTEIN"/>
    <property type="match status" value="1"/>
</dbReference>
<dbReference type="AlphaFoldDB" id="W0PEW8"/>
<dbReference type="GO" id="GO:0016812">
    <property type="term" value="F:hydrolase activity, acting on carbon-nitrogen (but not peptide) bonds, in cyclic amides"/>
    <property type="evidence" value="ECO:0007669"/>
    <property type="project" value="TreeGrafter"/>
</dbReference>